<name>A0ABQ2G7S8_9DEIO</name>
<feature type="transmembrane region" description="Helical" evidence="2">
    <location>
        <begin position="382"/>
        <end position="400"/>
    </location>
</feature>
<comment type="caution">
    <text evidence="4">The sequence shown here is derived from an EMBL/GenBank/DDBJ whole genome shotgun (WGS) entry which is preliminary data.</text>
</comment>
<dbReference type="Pfam" id="PF05226">
    <property type="entry name" value="CHASE2"/>
    <property type="match status" value="1"/>
</dbReference>
<dbReference type="RefSeq" id="WP_188970713.1">
    <property type="nucleotide sequence ID" value="NZ_BMOL01000006.1"/>
</dbReference>
<protein>
    <recommendedName>
        <fullName evidence="3">CHASE2 domain-containing protein</fullName>
    </recommendedName>
</protein>
<accession>A0ABQ2G7S8</accession>
<feature type="domain" description="CHASE2" evidence="3">
    <location>
        <begin position="56"/>
        <end position="359"/>
    </location>
</feature>
<evidence type="ECO:0000313" key="5">
    <source>
        <dbReference type="Proteomes" id="UP000639973"/>
    </source>
</evidence>
<dbReference type="InterPro" id="IPR007890">
    <property type="entry name" value="CHASE2"/>
</dbReference>
<feature type="region of interest" description="Disordered" evidence="1">
    <location>
        <begin position="1"/>
        <end position="20"/>
    </location>
</feature>
<keyword evidence="2" id="KW-0812">Transmembrane</keyword>
<dbReference type="Proteomes" id="UP000639973">
    <property type="component" value="Unassembled WGS sequence"/>
</dbReference>
<evidence type="ECO:0000256" key="1">
    <source>
        <dbReference type="SAM" id="MobiDB-lite"/>
    </source>
</evidence>
<keyword evidence="2" id="KW-0472">Membrane</keyword>
<proteinExistence type="predicted"/>
<feature type="transmembrane region" description="Helical" evidence="2">
    <location>
        <begin position="342"/>
        <end position="362"/>
    </location>
</feature>
<organism evidence="4 5">
    <name type="scientific">Deinococcus aerolatus</name>
    <dbReference type="NCBI Taxonomy" id="522487"/>
    <lineage>
        <taxon>Bacteria</taxon>
        <taxon>Thermotogati</taxon>
        <taxon>Deinococcota</taxon>
        <taxon>Deinococci</taxon>
        <taxon>Deinococcales</taxon>
        <taxon>Deinococcaceae</taxon>
        <taxon>Deinococcus</taxon>
    </lineage>
</organism>
<evidence type="ECO:0000256" key="2">
    <source>
        <dbReference type="SAM" id="Phobius"/>
    </source>
</evidence>
<reference evidence="5" key="1">
    <citation type="journal article" date="2019" name="Int. J. Syst. Evol. Microbiol.">
        <title>The Global Catalogue of Microorganisms (GCM) 10K type strain sequencing project: providing services to taxonomists for standard genome sequencing and annotation.</title>
        <authorList>
            <consortium name="The Broad Institute Genomics Platform"/>
            <consortium name="The Broad Institute Genome Sequencing Center for Infectious Disease"/>
            <person name="Wu L."/>
            <person name="Ma J."/>
        </authorList>
    </citation>
    <scope>NUCLEOTIDE SEQUENCE [LARGE SCALE GENOMIC DNA]</scope>
    <source>
        <strain evidence="5">JCM 15442</strain>
    </source>
</reference>
<sequence length="442" mass="47697">MKGPEADAPTSETAEAPEPQRTWAQALRESALAVVIFLFLSWAAAEGRLGWFSDTLSDAQDQAYDALASLEYHFAGPVVPPPGTPPVVFVDIDDATVQAADISPYLFHRRLLAELLGRVAATQPRAVYVDLNLSAPSQEPELGRTGQARFPRSPGDEALLSVLRTPQEFPVLLPQPAVFGEPLSTLGAACWVTPAVITDSGDTVRRVPRRWAGGPYPVSEALFLAAQSGGFRCPDAQRASLPPQNVYRTALYGEPIVFHEVPAPGTRTSTWPGLSVISAREVLTQPGTTLDPGALVVIGRTDANNMDMHGSAVGTLPGVELHLNALMTLLAYRHPVIPLPPLASSLLAFTAMLLAIVTAPLLSERLARGLARLGVRRTLRDVFEHPILWGLLFAAAFVAYRYAGRFLDFALPIVSLELARLALGRRFNQLATKTLKMTKLLN</sequence>
<gene>
    <name evidence="4" type="ORF">GCM10010840_15950</name>
</gene>
<keyword evidence="5" id="KW-1185">Reference proteome</keyword>
<dbReference type="EMBL" id="BMOL01000006">
    <property type="protein sequence ID" value="GGL78924.1"/>
    <property type="molecule type" value="Genomic_DNA"/>
</dbReference>
<keyword evidence="2" id="KW-1133">Transmembrane helix</keyword>
<evidence type="ECO:0000259" key="3">
    <source>
        <dbReference type="SMART" id="SM01080"/>
    </source>
</evidence>
<dbReference type="SMART" id="SM01080">
    <property type="entry name" value="CHASE2"/>
    <property type="match status" value="1"/>
</dbReference>
<evidence type="ECO:0000313" key="4">
    <source>
        <dbReference type="EMBL" id="GGL78924.1"/>
    </source>
</evidence>